<keyword evidence="2" id="KW-0067">ATP-binding</keyword>
<dbReference type="Pfam" id="PF01656">
    <property type="entry name" value="CbiA"/>
    <property type="match status" value="1"/>
</dbReference>
<dbReference type="InterPro" id="IPR002586">
    <property type="entry name" value="CobQ/CobB/MinD/ParA_Nub-bd_dom"/>
</dbReference>
<keyword evidence="5" id="KW-1185">Reference proteome</keyword>
<evidence type="ECO:0000313" key="5">
    <source>
        <dbReference type="Proteomes" id="UP000238326"/>
    </source>
</evidence>
<dbReference type="GO" id="GO:0005829">
    <property type="term" value="C:cytosol"/>
    <property type="evidence" value="ECO:0007669"/>
    <property type="project" value="TreeGrafter"/>
</dbReference>
<dbReference type="OrthoDB" id="580767at2"/>
<sequence length="471" mass="52392">MRTLRFNDAMRLAAEIANDPRLPSMPRVGIVRDIYGRLRFAVDAYQPLALAEDDSADHDILNEQRYPLDAHEILLSAAAGLGGYATSQQVLYRDDFSNPATLFQNADWHETLLPAFEDAAGVLHPERSMLLLDRQVIGQDWLRAEKFSGEGHPLRIVFYGLKGGVGRSTALAMLAYKLAQTGKRVLLMDFDLESPGLSGLLLPPERVAAYGLIDWFVEDAVGQGGTVLSDIVSDSPLAEHTTGVIRVAAAMGQCETAYLSKLARVYGDVPSPQGPRSFATRMVELVSVLERCERPDVVLIDSRAGLHDVAAVAIARLADVALLFATDTAQSWQGYRQLFLHWQQHPDVLRAVRERLLMVQALFPESDQADRAERFKQHAYDLFAEHLYDRIEPRNLENSEADSDFESAFNFDLDAEDAPHFPLRIRWSGRLQEFNPLLRVEDGGVSAADIELAFGPFFTAVMDALPETIDE</sequence>
<reference evidence="4 5" key="1">
    <citation type="submission" date="2018-03" db="EMBL/GenBank/DDBJ databases">
        <title>Comparative genomics illustrates the genes involved in a hyperalkaliphilic mechanisms of Serpentinomonas isolated from highly-alkaline calcium-rich serpentinized springs.</title>
        <authorList>
            <person name="Suzuki S."/>
            <person name="Ishii S."/>
            <person name="Walworth N."/>
            <person name="Bird L."/>
            <person name="Kuenen J.G."/>
            <person name="Nealson K.H."/>
        </authorList>
    </citation>
    <scope>NUCLEOTIDE SEQUENCE [LARGE SCALE GENOMIC DNA]</scope>
    <source>
        <strain evidence="4 5">83</strain>
    </source>
</reference>
<protein>
    <recommendedName>
        <fullName evidence="3">CobQ/CobB/MinD/ParA nucleotide binding domain-containing protein</fullName>
    </recommendedName>
</protein>
<dbReference type="EMBL" id="PVLR01000078">
    <property type="protein sequence ID" value="PRD67305.1"/>
    <property type="molecule type" value="Genomic_DNA"/>
</dbReference>
<accession>A0A2S9KA98</accession>
<comment type="caution">
    <text evidence="4">The sequence shown here is derived from an EMBL/GenBank/DDBJ whole genome shotgun (WGS) entry which is preliminary data.</text>
</comment>
<evidence type="ECO:0000256" key="1">
    <source>
        <dbReference type="ARBA" id="ARBA00022741"/>
    </source>
</evidence>
<dbReference type="PANTHER" id="PTHR43384:SF6">
    <property type="entry name" value="SEPTUM SITE-DETERMINING PROTEIN MIND HOMOLOG, CHLOROPLASTIC"/>
    <property type="match status" value="1"/>
</dbReference>
<dbReference type="GO" id="GO:0016887">
    <property type="term" value="F:ATP hydrolysis activity"/>
    <property type="evidence" value="ECO:0007669"/>
    <property type="project" value="TreeGrafter"/>
</dbReference>
<evidence type="ECO:0000259" key="3">
    <source>
        <dbReference type="Pfam" id="PF01656"/>
    </source>
</evidence>
<dbReference type="SUPFAM" id="SSF52540">
    <property type="entry name" value="P-loop containing nucleoside triphosphate hydrolases"/>
    <property type="match status" value="1"/>
</dbReference>
<evidence type="ECO:0000313" key="4">
    <source>
        <dbReference type="EMBL" id="PRD67305.1"/>
    </source>
</evidence>
<dbReference type="NCBIfam" id="NF047398">
    <property type="entry name" value="AAA_KGGVGR"/>
    <property type="match status" value="1"/>
</dbReference>
<proteinExistence type="predicted"/>
<dbReference type="GO" id="GO:0005524">
    <property type="term" value="F:ATP binding"/>
    <property type="evidence" value="ECO:0007669"/>
    <property type="project" value="UniProtKB-KW"/>
</dbReference>
<dbReference type="AlphaFoldDB" id="A0A2S9KA98"/>
<evidence type="ECO:0000256" key="2">
    <source>
        <dbReference type="ARBA" id="ARBA00022840"/>
    </source>
</evidence>
<dbReference type="InterPro" id="IPR050625">
    <property type="entry name" value="ParA/MinD_ATPase"/>
</dbReference>
<dbReference type="GO" id="GO:0051782">
    <property type="term" value="P:negative regulation of cell division"/>
    <property type="evidence" value="ECO:0007669"/>
    <property type="project" value="TreeGrafter"/>
</dbReference>
<keyword evidence="1" id="KW-0547">Nucleotide-binding</keyword>
<gene>
    <name evidence="4" type="ORF">C6P61_17195</name>
</gene>
<dbReference type="Proteomes" id="UP000238326">
    <property type="component" value="Unassembled WGS sequence"/>
</dbReference>
<name>A0A2S9KA98_9BURK</name>
<dbReference type="InterPro" id="IPR027417">
    <property type="entry name" value="P-loop_NTPase"/>
</dbReference>
<feature type="domain" description="CobQ/CobB/MinD/ParA nucleotide binding" evidence="3">
    <location>
        <begin position="156"/>
        <end position="198"/>
    </location>
</feature>
<organism evidence="4 5">
    <name type="scientific">Malikia spinosa</name>
    <dbReference type="NCBI Taxonomy" id="86180"/>
    <lineage>
        <taxon>Bacteria</taxon>
        <taxon>Pseudomonadati</taxon>
        <taxon>Pseudomonadota</taxon>
        <taxon>Betaproteobacteria</taxon>
        <taxon>Burkholderiales</taxon>
        <taxon>Comamonadaceae</taxon>
        <taxon>Malikia</taxon>
    </lineage>
</organism>
<dbReference type="RefSeq" id="WP_105731123.1">
    <property type="nucleotide sequence ID" value="NZ_PVLR01000078.1"/>
</dbReference>
<dbReference type="GO" id="GO:0009898">
    <property type="term" value="C:cytoplasmic side of plasma membrane"/>
    <property type="evidence" value="ECO:0007669"/>
    <property type="project" value="TreeGrafter"/>
</dbReference>
<dbReference type="Gene3D" id="3.40.50.300">
    <property type="entry name" value="P-loop containing nucleotide triphosphate hydrolases"/>
    <property type="match status" value="1"/>
</dbReference>
<dbReference type="PANTHER" id="PTHR43384">
    <property type="entry name" value="SEPTUM SITE-DETERMINING PROTEIN MIND HOMOLOG, CHLOROPLASTIC-RELATED"/>
    <property type="match status" value="1"/>
</dbReference>